<feature type="region of interest" description="Disordered" evidence="1">
    <location>
        <begin position="1"/>
        <end position="42"/>
    </location>
</feature>
<organism evidence="2 3">
    <name type="scientific">Streptomyces sp. 900105245</name>
    <dbReference type="NCBI Taxonomy" id="3154379"/>
    <lineage>
        <taxon>Bacteria</taxon>
        <taxon>Bacillati</taxon>
        <taxon>Actinomycetota</taxon>
        <taxon>Actinomycetes</taxon>
        <taxon>Kitasatosporales</taxon>
        <taxon>Streptomycetaceae</taxon>
        <taxon>Streptomyces</taxon>
    </lineage>
</organism>
<evidence type="ECO:0000313" key="2">
    <source>
        <dbReference type="EMBL" id="MER6429268.1"/>
    </source>
</evidence>
<name>A0ABV1U6B3_9ACTN</name>
<feature type="compositionally biased region" description="Polar residues" evidence="1">
    <location>
        <begin position="1"/>
        <end position="10"/>
    </location>
</feature>
<evidence type="ECO:0000256" key="1">
    <source>
        <dbReference type="SAM" id="MobiDB-lite"/>
    </source>
</evidence>
<protein>
    <submittedName>
        <fullName evidence="2">Uncharacterized protein</fullName>
    </submittedName>
</protein>
<evidence type="ECO:0000313" key="3">
    <source>
        <dbReference type="Proteomes" id="UP001470023"/>
    </source>
</evidence>
<comment type="caution">
    <text evidence="2">The sequence shown here is derived from an EMBL/GenBank/DDBJ whole genome shotgun (WGS) entry which is preliminary data.</text>
</comment>
<keyword evidence="3" id="KW-1185">Reference proteome</keyword>
<reference evidence="2 3" key="1">
    <citation type="submission" date="2024-06" db="EMBL/GenBank/DDBJ databases">
        <title>The Natural Products Discovery Center: Release of the First 8490 Sequenced Strains for Exploring Actinobacteria Biosynthetic Diversity.</title>
        <authorList>
            <person name="Kalkreuter E."/>
            <person name="Kautsar S.A."/>
            <person name="Yang D."/>
            <person name="Bader C.D."/>
            <person name="Teijaro C.N."/>
            <person name="Fluegel L."/>
            <person name="Davis C.M."/>
            <person name="Simpson J.R."/>
            <person name="Lauterbach L."/>
            <person name="Steele A.D."/>
            <person name="Gui C."/>
            <person name="Meng S."/>
            <person name="Li G."/>
            <person name="Viehrig K."/>
            <person name="Ye F."/>
            <person name="Su P."/>
            <person name="Kiefer A.F."/>
            <person name="Nichols A."/>
            <person name="Cepeda A.J."/>
            <person name="Yan W."/>
            <person name="Fan B."/>
            <person name="Jiang Y."/>
            <person name="Adhikari A."/>
            <person name="Zheng C.-J."/>
            <person name="Schuster L."/>
            <person name="Cowan T.M."/>
            <person name="Smanski M.J."/>
            <person name="Chevrette M.G."/>
            <person name="De Carvalho L.P.S."/>
            <person name="Shen B."/>
        </authorList>
    </citation>
    <scope>NUCLEOTIDE SEQUENCE [LARGE SCALE GENOMIC DNA]</scope>
    <source>
        <strain evidence="2 3">NPDC001166</strain>
    </source>
</reference>
<feature type="compositionally biased region" description="Low complexity" evidence="1">
    <location>
        <begin position="32"/>
        <end position="42"/>
    </location>
</feature>
<proteinExistence type="predicted"/>
<dbReference type="RefSeq" id="WP_351944769.1">
    <property type="nucleotide sequence ID" value="NZ_JBEOYA010000058.1"/>
</dbReference>
<sequence>MTQRPSTSRPLSVIRPGESARPCARPTEDLAARPFASSAARP</sequence>
<dbReference type="EMBL" id="JBEPAZ010000011">
    <property type="protein sequence ID" value="MER6429268.1"/>
    <property type="molecule type" value="Genomic_DNA"/>
</dbReference>
<dbReference type="Proteomes" id="UP001470023">
    <property type="component" value="Unassembled WGS sequence"/>
</dbReference>
<accession>A0ABV1U6B3</accession>
<gene>
    <name evidence="2" type="ORF">ABT272_16220</name>
</gene>